<organism evidence="2 3">
    <name type="scientific">Puccinia coronata f. sp. avenae</name>
    <dbReference type="NCBI Taxonomy" id="200324"/>
    <lineage>
        <taxon>Eukaryota</taxon>
        <taxon>Fungi</taxon>
        <taxon>Dikarya</taxon>
        <taxon>Basidiomycota</taxon>
        <taxon>Pucciniomycotina</taxon>
        <taxon>Pucciniomycetes</taxon>
        <taxon>Pucciniales</taxon>
        <taxon>Pucciniaceae</taxon>
        <taxon>Puccinia</taxon>
    </lineage>
</organism>
<feature type="signal peptide" evidence="1">
    <location>
        <begin position="1"/>
        <end position="19"/>
    </location>
</feature>
<evidence type="ECO:0000313" key="3">
    <source>
        <dbReference type="Proteomes" id="UP000235388"/>
    </source>
</evidence>
<dbReference type="AlphaFoldDB" id="A0A2N5T8C1"/>
<name>A0A2N5T8C1_9BASI</name>
<gene>
    <name evidence="2" type="ORF">PCANC_02916</name>
</gene>
<dbReference type="Proteomes" id="UP000235388">
    <property type="component" value="Unassembled WGS sequence"/>
</dbReference>
<feature type="chain" id="PRO_5014840372" evidence="1">
    <location>
        <begin position="20"/>
        <end position="332"/>
    </location>
</feature>
<accession>A0A2N5T8C1</accession>
<dbReference type="EMBL" id="PGCJ01000780">
    <property type="protein sequence ID" value="PLW21747.1"/>
    <property type="molecule type" value="Genomic_DNA"/>
</dbReference>
<keyword evidence="3" id="KW-1185">Reference proteome</keyword>
<evidence type="ECO:0000313" key="2">
    <source>
        <dbReference type="EMBL" id="PLW21747.1"/>
    </source>
</evidence>
<evidence type="ECO:0000256" key="1">
    <source>
        <dbReference type="SAM" id="SignalP"/>
    </source>
</evidence>
<sequence>MKILISLLLMATLWKPSASAIWENLLDSSHQLESAQNSSEAQPSGGLLLPIPWFTKKFFKEAGGMMQDSATYLLNTIQMRLDRFPEERPVVLKDDASFYQLCLNFHSVPIIKTSRENQHWEVMQETGVFIRDIPTWFRYWKTQTNIDLDTTYRQQIKSHDFQRIFPLFLVYIEMITMILPKRSETEMEVDVEARCQWFVQAANADHNLADLQQDPALRELGEYFSRLEDPRYTYETINERVWEFIVVWARKFRPSILAQGMTGARGGRFEMATPVKGFIDAVFATTIASLTHECVAATERLINDLARPQTLLASHQRASSVSSDSVDWMENL</sequence>
<proteinExistence type="predicted"/>
<dbReference type="OrthoDB" id="2518535at2759"/>
<protein>
    <submittedName>
        <fullName evidence="2">Uncharacterized protein</fullName>
    </submittedName>
</protein>
<reference evidence="2 3" key="1">
    <citation type="submission" date="2017-11" db="EMBL/GenBank/DDBJ databases">
        <title>De novo assembly and phasing of dikaryotic genomes from two isolates of Puccinia coronata f. sp. avenae, the causal agent of oat crown rust.</title>
        <authorList>
            <person name="Miller M.E."/>
            <person name="Zhang Y."/>
            <person name="Omidvar V."/>
            <person name="Sperschneider J."/>
            <person name="Schwessinger B."/>
            <person name="Raley C."/>
            <person name="Palmer J.M."/>
            <person name="Garnica D."/>
            <person name="Upadhyaya N."/>
            <person name="Rathjen J."/>
            <person name="Taylor J.M."/>
            <person name="Park R.F."/>
            <person name="Dodds P.N."/>
            <person name="Hirsch C.D."/>
            <person name="Kianian S.F."/>
            <person name="Figueroa M."/>
        </authorList>
    </citation>
    <scope>NUCLEOTIDE SEQUENCE [LARGE SCALE GENOMIC DNA]</scope>
    <source>
        <strain evidence="2">12NC29</strain>
    </source>
</reference>
<keyword evidence="1" id="KW-0732">Signal</keyword>
<comment type="caution">
    <text evidence="2">The sequence shown here is derived from an EMBL/GenBank/DDBJ whole genome shotgun (WGS) entry which is preliminary data.</text>
</comment>